<keyword evidence="1" id="KW-1133">Transmembrane helix</keyword>
<keyword evidence="1" id="KW-0472">Membrane</keyword>
<organism evidence="2 3">
    <name type="scientific">Lentzea guizhouensis</name>
    <dbReference type="NCBI Taxonomy" id="1586287"/>
    <lineage>
        <taxon>Bacteria</taxon>
        <taxon>Bacillati</taxon>
        <taxon>Actinomycetota</taxon>
        <taxon>Actinomycetes</taxon>
        <taxon>Pseudonocardiales</taxon>
        <taxon>Pseudonocardiaceae</taxon>
        <taxon>Lentzea</taxon>
    </lineage>
</organism>
<dbReference type="AlphaFoldDB" id="A0A1B2HLY3"/>
<keyword evidence="1" id="KW-0812">Transmembrane</keyword>
<name>A0A1B2HLY3_9PSEU</name>
<proteinExistence type="predicted"/>
<feature type="transmembrane region" description="Helical" evidence="1">
    <location>
        <begin position="72"/>
        <end position="95"/>
    </location>
</feature>
<keyword evidence="3" id="KW-1185">Reference proteome</keyword>
<evidence type="ECO:0000313" key="3">
    <source>
        <dbReference type="Proteomes" id="UP000093053"/>
    </source>
</evidence>
<sequence>MAGAVLAVVAARTGKVSAEPLARRTRVVGVLAALLPVVVAVAGHLVSFAPVVAGVLLLVGAGGLAIALGRGALLRTAAVGLVLFAVAAPVTLAMYMSASGVSRYAPAALIGVGVGVLAAQLRRPTVVAALACAALAVLVVTVVEFTGEYVDVTQGGLGSLVIGLAMAAVTSTAATAAPVLVHLRALPVALGLLVVAFADGFRQVVQPLLDYRRVWGQLPETEYTSLWGLVLSVAAAALVVIAVLDHRAKAAA</sequence>
<dbReference type="Proteomes" id="UP000093053">
    <property type="component" value="Chromosome"/>
</dbReference>
<protein>
    <submittedName>
        <fullName evidence="2">Uncharacterized protein</fullName>
    </submittedName>
</protein>
<feature type="transmembrane region" description="Helical" evidence="1">
    <location>
        <begin position="225"/>
        <end position="244"/>
    </location>
</feature>
<reference evidence="2 3" key="1">
    <citation type="submission" date="2016-07" db="EMBL/GenBank/DDBJ databases">
        <title>Complete genome sequence of the Lentzea guizhouensis DHS C013.</title>
        <authorList>
            <person name="Cao C."/>
        </authorList>
    </citation>
    <scope>NUCLEOTIDE SEQUENCE [LARGE SCALE GENOMIC DNA]</scope>
    <source>
        <strain evidence="2 3">DHS C013</strain>
    </source>
</reference>
<dbReference type="EMBL" id="CP016793">
    <property type="protein sequence ID" value="ANZ38734.1"/>
    <property type="molecule type" value="Genomic_DNA"/>
</dbReference>
<gene>
    <name evidence="2" type="ORF">BBK82_24380</name>
</gene>
<accession>A0A1B2HLY3</accession>
<feature type="transmembrane region" description="Helical" evidence="1">
    <location>
        <begin position="157"/>
        <end position="181"/>
    </location>
</feature>
<evidence type="ECO:0000256" key="1">
    <source>
        <dbReference type="SAM" id="Phobius"/>
    </source>
</evidence>
<dbReference type="KEGG" id="led:BBK82_24380"/>
<feature type="transmembrane region" description="Helical" evidence="1">
    <location>
        <begin position="101"/>
        <end position="119"/>
    </location>
</feature>
<evidence type="ECO:0000313" key="2">
    <source>
        <dbReference type="EMBL" id="ANZ38734.1"/>
    </source>
</evidence>
<feature type="transmembrane region" description="Helical" evidence="1">
    <location>
        <begin position="28"/>
        <end position="60"/>
    </location>
</feature>
<feature type="transmembrane region" description="Helical" evidence="1">
    <location>
        <begin position="126"/>
        <end position="145"/>
    </location>
</feature>
<feature type="transmembrane region" description="Helical" evidence="1">
    <location>
        <begin position="188"/>
        <end position="205"/>
    </location>
</feature>